<feature type="compositionally biased region" description="Low complexity" evidence="1">
    <location>
        <begin position="108"/>
        <end position="141"/>
    </location>
</feature>
<gene>
    <name evidence="2" type="ORF">KFE25_002867</name>
</gene>
<evidence type="ECO:0000313" key="3">
    <source>
        <dbReference type="Proteomes" id="UP000751190"/>
    </source>
</evidence>
<proteinExistence type="predicted"/>
<accession>A0A8J6CD78</accession>
<dbReference type="AlphaFoldDB" id="A0A8J6CD78"/>
<organism evidence="2 3">
    <name type="scientific">Diacronema lutheri</name>
    <name type="common">Unicellular marine alga</name>
    <name type="synonym">Monochrysis lutheri</name>
    <dbReference type="NCBI Taxonomy" id="2081491"/>
    <lineage>
        <taxon>Eukaryota</taxon>
        <taxon>Haptista</taxon>
        <taxon>Haptophyta</taxon>
        <taxon>Pavlovophyceae</taxon>
        <taxon>Pavlovales</taxon>
        <taxon>Pavlovaceae</taxon>
        <taxon>Diacronema</taxon>
    </lineage>
</organism>
<dbReference type="EMBL" id="JAGTXO010000010">
    <property type="protein sequence ID" value="KAG8465560.1"/>
    <property type="molecule type" value="Genomic_DNA"/>
</dbReference>
<protein>
    <submittedName>
        <fullName evidence="2">Uncharacterized protein</fullName>
    </submittedName>
</protein>
<comment type="caution">
    <text evidence="2">The sequence shown here is derived from an EMBL/GenBank/DDBJ whole genome shotgun (WGS) entry which is preliminary data.</text>
</comment>
<sequence>MASQHGGSGPFVALRADVLVGLLRGSDAARQELALLLTRRDARALSERHGIDLLPTTSGAADDGAKDEARRLDVDAERAALALRAGMLEYWKAELGGAEPDVSPPGSAPASPNARGATAAARSRISSRSPSSSSSAQAMAAVTPPAPLLRKSGEPVSVVEDELKSQVRCHR</sequence>
<reference evidence="2" key="1">
    <citation type="submission" date="2021-05" db="EMBL/GenBank/DDBJ databases">
        <title>The genome of the haptophyte Pavlova lutheri (Diacronema luteri, Pavlovales) - a model for lipid biosynthesis in eukaryotic algae.</title>
        <authorList>
            <person name="Hulatt C.J."/>
            <person name="Posewitz M.C."/>
        </authorList>
    </citation>
    <scope>NUCLEOTIDE SEQUENCE</scope>
    <source>
        <strain evidence="2">NIVA-4/92</strain>
    </source>
</reference>
<feature type="region of interest" description="Disordered" evidence="1">
    <location>
        <begin position="96"/>
        <end position="171"/>
    </location>
</feature>
<keyword evidence="3" id="KW-1185">Reference proteome</keyword>
<dbReference type="Proteomes" id="UP000751190">
    <property type="component" value="Unassembled WGS sequence"/>
</dbReference>
<evidence type="ECO:0000256" key="1">
    <source>
        <dbReference type="SAM" id="MobiDB-lite"/>
    </source>
</evidence>
<evidence type="ECO:0000313" key="2">
    <source>
        <dbReference type="EMBL" id="KAG8465560.1"/>
    </source>
</evidence>
<name>A0A8J6CD78_DIALT</name>